<sequence>MCFFTTQEEKYEERSVGLTRQSQVVLQWRYMRLQRLASYSYSPVFRLSDSMIIIRNVEGSKQPGGDQ</sequence>
<name>A0A0B7BWD8_9EUPU</name>
<reference evidence="1" key="1">
    <citation type="submission" date="2014-12" db="EMBL/GenBank/DDBJ databases">
        <title>Insight into the proteome of Arion vulgaris.</title>
        <authorList>
            <person name="Aradska J."/>
            <person name="Bulat T."/>
            <person name="Smidak R."/>
            <person name="Sarate P."/>
            <person name="Gangsoo J."/>
            <person name="Sialana F."/>
            <person name="Bilban M."/>
            <person name="Lubec G."/>
        </authorList>
    </citation>
    <scope>NUCLEOTIDE SEQUENCE</scope>
    <source>
        <tissue evidence="1">Skin</tissue>
    </source>
</reference>
<gene>
    <name evidence="1" type="primary">ORF213096</name>
</gene>
<organism evidence="1">
    <name type="scientific">Arion vulgaris</name>
    <dbReference type="NCBI Taxonomy" id="1028688"/>
    <lineage>
        <taxon>Eukaryota</taxon>
        <taxon>Metazoa</taxon>
        <taxon>Spiralia</taxon>
        <taxon>Lophotrochozoa</taxon>
        <taxon>Mollusca</taxon>
        <taxon>Gastropoda</taxon>
        <taxon>Heterobranchia</taxon>
        <taxon>Euthyneura</taxon>
        <taxon>Panpulmonata</taxon>
        <taxon>Eupulmonata</taxon>
        <taxon>Stylommatophora</taxon>
        <taxon>Helicina</taxon>
        <taxon>Arionoidea</taxon>
        <taxon>Arionidae</taxon>
        <taxon>Arion</taxon>
    </lineage>
</organism>
<dbReference type="AlphaFoldDB" id="A0A0B7BWD8"/>
<protein>
    <submittedName>
        <fullName evidence="1">Uncharacterized protein</fullName>
    </submittedName>
</protein>
<dbReference type="EMBL" id="HACG01049831">
    <property type="protein sequence ID" value="CEK96696.1"/>
    <property type="molecule type" value="Transcribed_RNA"/>
</dbReference>
<proteinExistence type="predicted"/>
<accession>A0A0B7BWD8</accession>
<evidence type="ECO:0000313" key="1">
    <source>
        <dbReference type="EMBL" id="CEK96696.1"/>
    </source>
</evidence>